<protein>
    <submittedName>
        <fullName evidence="1">Sulfur carrier protein ThiS</fullName>
    </submittedName>
</protein>
<dbReference type="SUPFAM" id="SSF54285">
    <property type="entry name" value="MoaD/ThiS"/>
    <property type="match status" value="1"/>
</dbReference>
<sequence>MSQIIFNGFALDVSCETSLSDVLIQLDIKGAGIALALNQCVIPKSQWNKMQLKDGDVVVTFNAVAGG</sequence>
<dbReference type="Gene3D" id="3.10.20.30">
    <property type="match status" value="1"/>
</dbReference>
<organism evidence="1 2">
    <name type="scientific">Vibrio porteresiae DSM 19223</name>
    <dbReference type="NCBI Taxonomy" id="1123496"/>
    <lineage>
        <taxon>Bacteria</taxon>
        <taxon>Pseudomonadati</taxon>
        <taxon>Pseudomonadota</taxon>
        <taxon>Gammaproteobacteria</taxon>
        <taxon>Vibrionales</taxon>
        <taxon>Vibrionaceae</taxon>
        <taxon>Vibrio</taxon>
    </lineage>
</organism>
<dbReference type="CDD" id="cd00565">
    <property type="entry name" value="Ubl_ThiS"/>
    <property type="match status" value="1"/>
</dbReference>
<keyword evidence="2" id="KW-1185">Reference proteome</keyword>
<gene>
    <name evidence="1" type="primary">thiS</name>
    <name evidence="1" type="ORF">R8Z52_02055</name>
</gene>
<dbReference type="Proteomes" id="UP001304071">
    <property type="component" value="Chromosome 1"/>
</dbReference>
<dbReference type="InterPro" id="IPR003749">
    <property type="entry name" value="ThiS/MoaD-like"/>
</dbReference>
<dbReference type="InterPro" id="IPR010035">
    <property type="entry name" value="Thi_S"/>
</dbReference>
<evidence type="ECO:0000313" key="1">
    <source>
        <dbReference type="EMBL" id="WPC74089.1"/>
    </source>
</evidence>
<accession>A0ABZ0QCF2</accession>
<dbReference type="EMBL" id="CP138203">
    <property type="protein sequence ID" value="WPC74089.1"/>
    <property type="molecule type" value="Genomic_DNA"/>
</dbReference>
<dbReference type="InterPro" id="IPR012675">
    <property type="entry name" value="Beta-grasp_dom_sf"/>
</dbReference>
<proteinExistence type="predicted"/>
<reference evidence="1 2" key="1">
    <citation type="submission" date="2023-11" db="EMBL/GenBank/DDBJ databases">
        <title>Plant-associative lifestyle of Vibrio porteresiae and its evolutionary dynamics.</title>
        <authorList>
            <person name="Rameshkumar N."/>
            <person name="Kirti K."/>
        </authorList>
    </citation>
    <scope>NUCLEOTIDE SEQUENCE [LARGE SCALE GENOMIC DNA]</scope>
    <source>
        <strain evidence="1 2">MSSRF30</strain>
    </source>
</reference>
<dbReference type="Pfam" id="PF02597">
    <property type="entry name" value="ThiS"/>
    <property type="match status" value="1"/>
</dbReference>
<evidence type="ECO:0000313" key="2">
    <source>
        <dbReference type="Proteomes" id="UP001304071"/>
    </source>
</evidence>
<dbReference type="NCBIfam" id="TIGR01683">
    <property type="entry name" value="thiS"/>
    <property type="match status" value="1"/>
</dbReference>
<dbReference type="RefSeq" id="WP_261894129.1">
    <property type="nucleotide sequence ID" value="NZ_AP024895.1"/>
</dbReference>
<dbReference type="PANTHER" id="PTHR34472">
    <property type="entry name" value="SULFUR CARRIER PROTEIN THIS"/>
    <property type="match status" value="1"/>
</dbReference>
<dbReference type="InterPro" id="IPR016155">
    <property type="entry name" value="Mopterin_synth/thiamin_S_b"/>
</dbReference>
<dbReference type="PANTHER" id="PTHR34472:SF1">
    <property type="entry name" value="SULFUR CARRIER PROTEIN THIS"/>
    <property type="match status" value="1"/>
</dbReference>
<name>A0ABZ0QCF2_9VIBR</name>